<dbReference type="PANTHER" id="PTHR43211:SF1">
    <property type="entry name" value="BLL6422 PROTEIN"/>
    <property type="match status" value="1"/>
</dbReference>
<dbReference type="AlphaFoldDB" id="A0A073IZF1"/>
<dbReference type="PANTHER" id="PTHR43211">
    <property type="entry name" value="FUMARYLACETOACETATE HYDROLASE"/>
    <property type="match status" value="1"/>
</dbReference>
<reference evidence="2 3" key="1">
    <citation type="submission" date="2014-01" db="EMBL/GenBank/DDBJ databases">
        <title>Sulfitobacter sp. H3 (MCCC 1A00686) Genome Sequencing.</title>
        <authorList>
            <person name="Lai Q."/>
            <person name="Hong Z."/>
        </authorList>
    </citation>
    <scope>NUCLEOTIDE SEQUENCE [LARGE SCALE GENOMIC DNA]</scope>
    <source>
        <strain evidence="2 3">H3</strain>
    </source>
</reference>
<dbReference type="OrthoDB" id="5197601at2"/>
<dbReference type="InterPro" id="IPR011234">
    <property type="entry name" value="Fumarylacetoacetase-like_C"/>
</dbReference>
<proteinExistence type="predicted"/>
<protein>
    <submittedName>
        <fullName evidence="2">Isomerase</fullName>
    </submittedName>
</protein>
<organism evidence="2 3">
    <name type="scientific">Pseudosulfitobacter pseudonitzschiae</name>
    <dbReference type="NCBI Taxonomy" id="1402135"/>
    <lineage>
        <taxon>Bacteria</taxon>
        <taxon>Pseudomonadati</taxon>
        <taxon>Pseudomonadota</taxon>
        <taxon>Alphaproteobacteria</taxon>
        <taxon>Rhodobacterales</taxon>
        <taxon>Roseobacteraceae</taxon>
        <taxon>Pseudosulfitobacter</taxon>
    </lineage>
</organism>
<keyword evidence="2" id="KW-0413">Isomerase</keyword>
<comment type="caution">
    <text evidence="2">The sequence shown here is derived from an EMBL/GenBank/DDBJ whole genome shotgun (WGS) entry which is preliminary data.</text>
</comment>
<name>A0A073IZF1_9RHOB</name>
<accession>A0A073IZF1</accession>
<evidence type="ECO:0000313" key="3">
    <source>
        <dbReference type="Proteomes" id="UP000027746"/>
    </source>
</evidence>
<dbReference type="GO" id="GO:0016853">
    <property type="term" value="F:isomerase activity"/>
    <property type="evidence" value="ECO:0007669"/>
    <property type="project" value="UniProtKB-KW"/>
</dbReference>
<dbReference type="InterPro" id="IPR036663">
    <property type="entry name" value="Fumarylacetoacetase_C_sf"/>
</dbReference>
<dbReference type="Gene3D" id="3.90.850.10">
    <property type="entry name" value="Fumarylacetoacetase-like, C-terminal domain"/>
    <property type="match status" value="1"/>
</dbReference>
<gene>
    <name evidence="2" type="ORF">SUH3_23930</name>
</gene>
<dbReference type="GeneID" id="68868411"/>
<keyword evidence="3" id="KW-1185">Reference proteome</keyword>
<dbReference type="EMBL" id="JAMD01000009">
    <property type="protein sequence ID" value="KEJ94836.1"/>
    <property type="molecule type" value="Genomic_DNA"/>
</dbReference>
<dbReference type="RefSeq" id="WP_037928259.1">
    <property type="nucleotide sequence ID" value="NZ_CP054599.1"/>
</dbReference>
<evidence type="ECO:0000313" key="2">
    <source>
        <dbReference type="EMBL" id="KEJ94836.1"/>
    </source>
</evidence>
<dbReference type="Proteomes" id="UP000027746">
    <property type="component" value="Unassembled WGS sequence"/>
</dbReference>
<sequence>MKLATFDSGQGPRLGALTASGTDLIDLTATGTAALANMQSLIDAGTEGLAAAREALDAAGVSVSLADVRLLAPLPCPQQIRDASTAPRHIAHAPVGMRRLAAVMAGEPDPGHAEGSVPDIYKAQPIFYITNRFSVAGHGDTIVWPDYSSYMDYELEVAVVIGKGGRDIAADDALGHIFGFTIFNDFSARDTQLREMQGMLGPAKGKSFDAGNVFGPWIVTTDEIADYRNLRCVAKINGRTVTDSRLGEMLHGFEDMIAFISNAETLHAGEIIGGGTVDDGCGLERFEFLADGDVVELTVEGIGTLTNTVVRNS</sequence>
<feature type="domain" description="Fumarylacetoacetase-like C-terminal" evidence="1">
    <location>
        <begin position="117"/>
        <end position="310"/>
    </location>
</feature>
<dbReference type="Pfam" id="PF01557">
    <property type="entry name" value="FAA_hydrolase"/>
    <property type="match status" value="1"/>
</dbReference>
<dbReference type="SUPFAM" id="SSF56529">
    <property type="entry name" value="FAH"/>
    <property type="match status" value="1"/>
</dbReference>
<evidence type="ECO:0000259" key="1">
    <source>
        <dbReference type="Pfam" id="PF01557"/>
    </source>
</evidence>